<comment type="caution">
    <text evidence="1">The sequence shown here is derived from an EMBL/GenBank/DDBJ whole genome shotgun (WGS) entry which is preliminary data.</text>
</comment>
<protein>
    <recommendedName>
        <fullName evidence="3">SH3 domain-containing protein</fullName>
    </recommendedName>
</protein>
<evidence type="ECO:0008006" key="3">
    <source>
        <dbReference type="Google" id="ProtNLM"/>
    </source>
</evidence>
<sequence>MISFRELTMSESILVGGQGVNEVGAHNPALNPNFGEHEKRLPEDDSAYAIAIYPYLAEQNGELDVVVGDTFVIRSRAQGWCNAVRLVLQLAVPSYLSKAGSLMGAFWKRMCPWPLPTRRRRRRGLRRSIRHRQTLRMEALR</sequence>
<gene>
    <name evidence="1" type="ORF">HGRIS_004828</name>
</gene>
<dbReference type="SUPFAM" id="SSF50044">
    <property type="entry name" value="SH3-domain"/>
    <property type="match status" value="1"/>
</dbReference>
<keyword evidence="2" id="KW-1185">Reference proteome</keyword>
<dbReference type="InterPro" id="IPR036028">
    <property type="entry name" value="SH3-like_dom_sf"/>
</dbReference>
<name>A0ABR3JED6_9AGAR</name>
<dbReference type="EMBL" id="JASNQZ010000008">
    <property type="protein sequence ID" value="KAL0953621.1"/>
    <property type="molecule type" value="Genomic_DNA"/>
</dbReference>
<reference evidence="2" key="1">
    <citation type="submission" date="2024-06" db="EMBL/GenBank/DDBJ databases">
        <title>Multi-omics analyses provide insights into the biosynthesis of the anticancer antibiotic pleurotin in Hohenbuehelia grisea.</title>
        <authorList>
            <person name="Weaver J.A."/>
            <person name="Alberti F."/>
        </authorList>
    </citation>
    <scope>NUCLEOTIDE SEQUENCE [LARGE SCALE GENOMIC DNA]</scope>
    <source>
        <strain evidence="2">T-177</strain>
    </source>
</reference>
<evidence type="ECO:0000313" key="1">
    <source>
        <dbReference type="EMBL" id="KAL0953621.1"/>
    </source>
</evidence>
<dbReference type="Proteomes" id="UP001556367">
    <property type="component" value="Unassembled WGS sequence"/>
</dbReference>
<accession>A0ABR3JED6</accession>
<dbReference type="CDD" id="cd00174">
    <property type="entry name" value="SH3"/>
    <property type="match status" value="1"/>
</dbReference>
<evidence type="ECO:0000313" key="2">
    <source>
        <dbReference type="Proteomes" id="UP001556367"/>
    </source>
</evidence>
<organism evidence="1 2">
    <name type="scientific">Hohenbuehelia grisea</name>
    <dbReference type="NCBI Taxonomy" id="104357"/>
    <lineage>
        <taxon>Eukaryota</taxon>
        <taxon>Fungi</taxon>
        <taxon>Dikarya</taxon>
        <taxon>Basidiomycota</taxon>
        <taxon>Agaricomycotina</taxon>
        <taxon>Agaricomycetes</taxon>
        <taxon>Agaricomycetidae</taxon>
        <taxon>Agaricales</taxon>
        <taxon>Pleurotineae</taxon>
        <taxon>Pleurotaceae</taxon>
        <taxon>Hohenbuehelia</taxon>
    </lineage>
</organism>
<dbReference type="Gene3D" id="2.30.30.40">
    <property type="entry name" value="SH3 Domains"/>
    <property type="match status" value="1"/>
</dbReference>
<proteinExistence type="predicted"/>